<evidence type="ECO:0000313" key="2">
    <source>
        <dbReference type="EMBL" id="MYM88561.1"/>
    </source>
</evidence>
<reference evidence="2 3" key="1">
    <citation type="submission" date="2020-01" db="EMBL/GenBank/DDBJ databases">
        <title>Novel species isolated from a subtropical stream in China.</title>
        <authorList>
            <person name="Lu H."/>
        </authorList>
    </citation>
    <scope>NUCLEOTIDE SEQUENCE [LARGE SCALE GENOMIC DNA]</scope>
    <source>
        <strain evidence="2 3">FT82W</strain>
    </source>
</reference>
<accession>A0A845G3Y3</accession>
<protein>
    <submittedName>
        <fullName evidence="2">Uncharacterized protein</fullName>
    </submittedName>
</protein>
<proteinExistence type="predicted"/>
<gene>
    <name evidence="2" type="ORF">GTP91_15435</name>
</gene>
<evidence type="ECO:0000256" key="1">
    <source>
        <dbReference type="SAM" id="SignalP"/>
    </source>
</evidence>
<dbReference type="EMBL" id="WWCW01000049">
    <property type="protein sequence ID" value="MYM88561.1"/>
    <property type="molecule type" value="Genomic_DNA"/>
</dbReference>
<dbReference type="Proteomes" id="UP000470302">
    <property type="component" value="Unassembled WGS sequence"/>
</dbReference>
<organism evidence="2 3">
    <name type="scientific">Duganella vulcania</name>
    <dbReference type="NCBI Taxonomy" id="2692166"/>
    <lineage>
        <taxon>Bacteria</taxon>
        <taxon>Pseudomonadati</taxon>
        <taxon>Pseudomonadota</taxon>
        <taxon>Betaproteobacteria</taxon>
        <taxon>Burkholderiales</taxon>
        <taxon>Oxalobacteraceae</taxon>
        <taxon>Telluria group</taxon>
        <taxon>Duganella</taxon>
    </lineage>
</organism>
<comment type="caution">
    <text evidence="2">The sequence shown here is derived from an EMBL/GenBank/DDBJ whole genome shotgun (WGS) entry which is preliminary data.</text>
</comment>
<sequence>MNWTTALLGTLFLGTTAVAQTAPGQEVNIVGFKNPEHKSYQSFVRALSAAERYKELAPQADPGFRLLSKPPGRDLTLRLVGNAAEQPIALDPQGYFRLEKKPAIDDERADLVVSAKAGGAAFRPSVRTPGLPASTRRLGDLRMECEMLWAMDKDDMPFLIRSTFQLAGGLCHSGKIAVDFPEPLKLRAATLIETDRALKLPLQADRRGYIAPVHDKSWSNEARVVFEPVEDGG</sequence>
<evidence type="ECO:0000313" key="3">
    <source>
        <dbReference type="Proteomes" id="UP000470302"/>
    </source>
</evidence>
<dbReference type="AlphaFoldDB" id="A0A845G3Y3"/>
<keyword evidence="1" id="KW-0732">Signal</keyword>
<dbReference type="RefSeq" id="WP_161097587.1">
    <property type="nucleotide sequence ID" value="NZ_WWCW01000049.1"/>
</dbReference>
<name>A0A845G3Y3_9BURK</name>
<feature type="signal peptide" evidence="1">
    <location>
        <begin position="1"/>
        <end position="19"/>
    </location>
</feature>
<feature type="chain" id="PRO_5032696521" evidence="1">
    <location>
        <begin position="20"/>
        <end position="233"/>
    </location>
</feature>